<dbReference type="AlphaFoldDB" id="A3GI94"/>
<gene>
    <name evidence="3" type="ORF">PICST_29266</name>
</gene>
<sequence length="182" mass="20833">MAATFEKWKIEEMKMRKKIIAKNDKVSIAKPIASKTTNHVAKKQGSRSRKSSISDVNKPKTNRKRNPKDTYALVSKLEEIFETGKNNNRNLQDNKKRKPLQKNITEKNIQFDSSFQATSTPCTSVILMPLEATRVEKIQEQLKHKKKIVDNVLEQIDESEDEVILDNIIETSGSNLNIAPKR</sequence>
<feature type="compositionally biased region" description="Basic residues" evidence="2">
    <location>
        <begin position="40"/>
        <end position="50"/>
    </location>
</feature>
<comment type="caution">
    <text evidence="3">The sequence shown here is derived from an EMBL/GenBank/DDBJ whole genome shotgun (WGS) entry which is preliminary data.</text>
</comment>
<dbReference type="InParanoid" id="A3GI94"/>
<dbReference type="RefSeq" id="XP_001387218.2">
    <property type="nucleotide sequence ID" value="XM_001387181.1"/>
</dbReference>
<organism evidence="3 4">
    <name type="scientific">Scheffersomyces stipitis (strain ATCC 58785 / CBS 6054 / NBRC 10063 / NRRL Y-11545)</name>
    <name type="common">Yeast</name>
    <name type="synonym">Pichia stipitis</name>
    <dbReference type="NCBI Taxonomy" id="322104"/>
    <lineage>
        <taxon>Eukaryota</taxon>
        <taxon>Fungi</taxon>
        <taxon>Dikarya</taxon>
        <taxon>Ascomycota</taxon>
        <taxon>Saccharomycotina</taxon>
        <taxon>Pichiomycetes</taxon>
        <taxon>Debaryomycetaceae</taxon>
        <taxon>Scheffersomyces</taxon>
    </lineage>
</organism>
<keyword evidence="1" id="KW-0175">Coiled coil</keyword>
<dbReference type="KEGG" id="pic:PICST_29266"/>
<dbReference type="GeneID" id="4851993"/>
<accession>A3GI94</accession>
<protein>
    <submittedName>
        <fullName evidence="3">Uncharacterized protein</fullName>
    </submittedName>
</protein>
<name>A3GI94_PICST</name>
<dbReference type="Proteomes" id="UP000002258">
    <property type="component" value="Chromosome 1"/>
</dbReference>
<feature type="region of interest" description="Disordered" evidence="2">
    <location>
        <begin position="29"/>
        <end position="68"/>
    </location>
</feature>
<dbReference type="EMBL" id="AAVQ01000002">
    <property type="protein sequence ID" value="EAZ63195.2"/>
    <property type="molecule type" value="Genomic_DNA"/>
</dbReference>
<dbReference type="HOGENOM" id="CLU_1482536_0_0_1"/>
<evidence type="ECO:0000313" key="3">
    <source>
        <dbReference type="EMBL" id="EAZ63195.2"/>
    </source>
</evidence>
<proteinExistence type="predicted"/>
<evidence type="ECO:0000256" key="1">
    <source>
        <dbReference type="SAM" id="Coils"/>
    </source>
</evidence>
<reference evidence="3 4" key="1">
    <citation type="journal article" date="2007" name="Nat. Biotechnol.">
        <title>Genome sequence of the lignocellulose-bioconverting and xylose-fermenting yeast Pichia stipitis.</title>
        <authorList>
            <person name="Jeffries T.W."/>
            <person name="Grigoriev I.V."/>
            <person name="Grimwood J."/>
            <person name="Laplaza J.M."/>
            <person name="Aerts A."/>
            <person name="Salamov A."/>
            <person name="Schmutz J."/>
            <person name="Lindquist E."/>
            <person name="Dehal P."/>
            <person name="Shapiro H."/>
            <person name="Jin Y.S."/>
            <person name="Passoth V."/>
            <person name="Richardson P.M."/>
        </authorList>
    </citation>
    <scope>NUCLEOTIDE SEQUENCE [LARGE SCALE GENOMIC DNA]</scope>
    <source>
        <strain evidence="4">ATCC 58785 / CBS 6054 / NBRC 10063 / NRRL Y-11545</strain>
    </source>
</reference>
<keyword evidence="4" id="KW-1185">Reference proteome</keyword>
<evidence type="ECO:0000256" key="2">
    <source>
        <dbReference type="SAM" id="MobiDB-lite"/>
    </source>
</evidence>
<feature type="coiled-coil region" evidence="1">
    <location>
        <begin position="135"/>
        <end position="162"/>
    </location>
</feature>
<evidence type="ECO:0000313" key="4">
    <source>
        <dbReference type="Proteomes" id="UP000002258"/>
    </source>
</evidence>